<keyword evidence="3" id="KW-1185">Reference proteome</keyword>
<gene>
    <name evidence="2" type="ORF">FBZ90_11513</name>
</gene>
<comment type="caution">
    <text evidence="2">The sequence shown here is derived from an EMBL/GenBank/DDBJ whole genome shotgun (WGS) entry which is preliminary data.</text>
</comment>
<proteinExistence type="predicted"/>
<feature type="region of interest" description="Disordered" evidence="1">
    <location>
        <begin position="68"/>
        <end position="108"/>
    </location>
</feature>
<dbReference type="EMBL" id="VITR01000015">
    <property type="protein sequence ID" value="TWB37200.1"/>
    <property type="molecule type" value="Genomic_DNA"/>
</dbReference>
<accession>A0A560GUT9</accession>
<protein>
    <recommendedName>
        <fullName evidence="4">DUF4329 domain-containing protein</fullName>
    </recommendedName>
</protein>
<evidence type="ECO:0008006" key="4">
    <source>
        <dbReference type="Google" id="ProtNLM"/>
    </source>
</evidence>
<name>A0A560GUT9_9PROT</name>
<sequence>MAEVGTLLKRAYKSREPGAHVHAGLVKIAEALNRGDLTQAMIRAVHLRLPEPDWDAAVRLAQANDNLAKYSPDQPRDGHGRWTNEDGTGAMGGAVEAKPNAPDSQRTTVKPVAQFGEKTADTPKAPPAYRVSTAADFALPETIFDAPHMFVFSPTINQESQSLWRESLAPLLNANPRWPLPEGRKEWVVEQGATIVARRDGTLEFQNIGGLPRTESEKSAEFHPDLQLKDPDSGTVIGTQHTHPYDDGTTGVSFSGSDIKYLMDERINFSLVQSGEDQYLFLKTKQTGHSKDYERGGSGFVEGYQDNRVSQMSYSKDPSRMNIPMPDAAEIANMEAALMYNLVLYKGRNGILYRIWP</sequence>
<evidence type="ECO:0000256" key="1">
    <source>
        <dbReference type="SAM" id="MobiDB-lite"/>
    </source>
</evidence>
<dbReference type="RefSeq" id="WP_145735144.1">
    <property type="nucleotide sequence ID" value="NZ_VITR01000015.1"/>
</dbReference>
<reference evidence="2 3" key="1">
    <citation type="submission" date="2019-06" db="EMBL/GenBank/DDBJ databases">
        <title>Genomic Encyclopedia of Type Strains, Phase IV (KMG-V): Genome sequencing to study the core and pangenomes of soil and plant-associated prokaryotes.</title>
        <authorList>
            <person name="Whitman W."/>
        </authorList>
    </citation>
    <scope>NUCLEOTIDE SEQUENCE [LARGE SCALE GENOMIC DNA]</scope>
    <source>
        <strain evidence="2 3">BR 11622</strain>
    </source>
</reference>
<evidence type="ECO:0000313" key="3">
    <source>
        <dbReference type="Proteomes" id="UP000315751"/>
    </source>
</evidence>
<evidence type="ECO:0000313" key="2">
    <source>
        <dbReference type="EMBL" id="TWB37200.1"/>
    </source>
</evidence>
<dbReference type="AlphaFoldDB" id="A0A560GUT9"/>
<dbReference type="Proteomes" id="UP000315751">
    <property type="component" value="Unassembled WGS sequence"/>
</dbReference>
<feature type="compositionally biased region" description="Basic and acidic residues" evidence="1">
    <location>
        <begin position="74"/>
        <end position="84"/>
    </location>
</feature>
<dbReference type="OrthoDB" id="7367890at2"/>
<organism evidence="2 3">
    <name type="scientific">Nitrospirillum amazonense</name>
    <dbReference type="NCBI Taxonomy" id="28077"/>
    <lineage>
        <taxon>Bacteria</taxon>
        <taxon>Pseudomonadati</taxon>
        <taxon>Pseudomonadota</taxon>
        <taxon>Alphaproteobacteria</taxon>
        <taxon>Rhodospirillales</taxon>
        <taxon>Azospirillaceae</taxon>
        <taxon>Nitrospirillum</taxon>
    </lineage>
</organism>